<comment type="caution">
    <text evidence="1">The sequence shown here is derived from an EMBL/GenBank/DDBJ whole genome shotgun (WGS) entry which is preliminary data.</text>
</comment>
<organism evidence="1 2">
    <name type="scientific">Anisodus acutangulus</name>
    <dbReference type="NCBI Taxonomy" id="402998"/>
    <lineage>
        <taxon>Eukaryota</taxon>
        <taxon>Viridiplantae</taxon>
        <taxon>Streptophyta</taxon>
        <taxon>Embryophyta</taxon>
        <taxon>Tracheophyta</taxon>
        <taxon>Spermatophyta</taxon>
        <taxon>Magnoliopsida</taxon>
        <taxon>eudicotyledons</taxon>
        <taxon>Gunneridae</taxon>
        <taxon>Pentapetalae</taxon>
        <taxon>asterids</taxon>
        <taxon>lamiids</taxon>
        <taxon>Solanales</taxon>
        <taxon>Solanaceae</taxon>
        <taxon>Solanoideae</taxon>
        <taxon>Hyoscyameae</taxon>
        <taxon>Anisodus</taxon>
    </lineage>
</organism>
<protein>
    <submittedName>
        <fullName evidence="1">Uncharacterized protein</fullName>
    </submittedName>
</protein>
<evidence type="ECO:0000313" key="1">
    <source>
        <dbReference type="EMBL" id="KAJ8557087.1"/>
    </source>
</evidence>
<name>A0A9Q1MHE4_9SOLA</name>
<keyword evidence="2" id="KW-1185">Reference proteome</keyword>
<dbReference type="Proteomes" id="UP001152561">
    <property type="component" value="Unassembled WGS sequence"/>
</dbReference>
<accession>A0A9Q1MHE4</accession>
<sequence length="111" mass="12726">MGYLLGILSSGCGNISNWYSSKFLKEQLNNLDLQSDVSTRLDLQRSNFHLSKKMVEKIQFRLHRNSNCHCSPSSCVDSNSRCIFRCYRDSRRLLHDNAIWHPTTSNGMGNA</sequence>
<proteinExistence type="predicted"/>
<gene>
    <name evidence="1" type="ORF">K7X08_002712</name>
</gene>
<evidence type="ECO:0000313" key="2">
    <source>
        <dbReference type="Proteomes" id="UP001152561"/>
    </source>
</evidence>
<dbReference type="EMBL" id="JAJAGQ010000007">
    <property type="protein sequence ID" value="KAJ8557087.1"/>
    <property type="molecule type" value="Genomic_DNA"/>
</dbReference>
<reference evidence="2" key="1">
    <citation type="journal article" date="2023" name="Proc. Natl. Acad. Sci. U.S.A.">
        <title>Genomic and structural basis for evolution of tropane alkaloid biosynthesis.</title>
        <authorList>
            <person name="Wanga Y.-J."/>
            <person name="Taina T."/>
            <person name="Yua J.-Y."/>
            <person name="Lia J."/>
            <person name="Xua B."/>
            <person name="Chenc J."/>
            <person name="D'Auriad J.C."/>
            <person name="Huanga J.-P."/>
            <person name="Huanga S.-X."/>
        </authorList>
    </citation>
    <scope>NUCLEOTIDE SEQUENCE [LARGE SCALE GENOMIC DNA]</scope>
    <source>
        <strain evidence="2">cv. KIB-2019</strain>
    </source>
</reference>
<dbReference type="AlphaFoldDB" id="A0A9Q1MHE4"/>